<dbReference type="AlphaFoldDB" id="A0A934JAR1"/>
<gene>
    <name evidence="4" type="ORF">JFN88_20495</name>
</gene>
<name>A0A934JAR1_9BACL</name>
<reference evidence="4" key="1">
    <citation type="submission" date="2020-12" db="EMBL/GenBank/DDBJ databases">
        <authorList>
            <person name="Huq M.A."/>
        </authorList>
    </citation>
    <scope>NUCLEOTIDE SEQUENCE</scope>
    <source>
        <strain evidence="4">MAHUQ-46</strain>
    </source>
</reference>
<feature type="region of interest" description="Disordered" evidence="1">
    <location>
        <begin position="20"/>
        <end position="46"/>
    </location>
</feature>
<keyword evidence="2" id="KW-0732">Signal</keyword>
<dbReference type="Pfam" id="PF10646">
    <property type="entry name" value="Germane"/>
    <property type="match status" value="1"/>
</dbReference>
<dbReference type="EMBL" id="JAELUP010000103">
    <property type="protein sequence ID" value="MBJ6363592.1"/>
    <property type="molecule type" value="Genomic_DNA"/>
</dbReference>
<evidence type="ECO:0000313" key="4">
    <source>
        <dbReference type="EMBL" id="MBJ6363592.1"/>
    </source>
</evidence>
<feature type="domain" description="GerMN" evidence="3">
    <location>
        <begin position="52"/>
        <end position="159"/>
    </location>
</feature>
<dbReference type="InterPro" id="IPR019606">
    <property type="entry name" value="GerMN"/>
</dbReference>
<evidence type="ECO:0000256" key="1">
    <source>
        <dbReference type="SAM" id="MobiDB-lite"/>
    </source>
</evidence>
<accession>A0A934JAR1</accession>
<evidence type="ECO:0000256" key="2">
    <source>
        <dbReference type="SAM" id="SignalP"/>
    </source>
</evidence>
<dbReference type="RefSeq" id="WP_199021122.1">
    <property type="nucleotide sequence ID" value="NZ_JAELUP010000103.1"/>
</dbReference>
<dbReference type="Proteomes" id="UP000640274">
    <property type="component" value="Unassembled WGS sequence"/>
</dbReference>
<comment type="caution">
    <text evidence="4">The sequence shown here is derived from an EMBL/GenBank/DDBJ whole genome shotgun (WGS) entry which is preliminary data.</text>
</comment>
<protein>
    <submittedName>
        <fullName evidence="4">GerMN domain-containing protein</fullName>
    </submittedName>
</protein>
<keyword evidence="5" id="KW-1185">Reference proteome</keyword>
<feature type="chain" id="PRO_5039127011" evidence="2">
    <location>
        <begin position="21"/>
        <end position="179"/>
    </location>
</feature>
<proteinExistence type="predicted"/>
<evidence type="ECO:0000313" key="5">
    <source>
        <dbReference type="Proteomes" id="UP000640274"/>
    </source>
</evidence>
<organism evidence="4 5">
    <name type="scientific">Paenibacillus roseus</name>
    <dbReference type="NCBI Taxonomy" id="2798579"/>
    <lineage>
        <taxon>Bacteria</taxon>
        <taxon>Bacillati</taxon>
        <taxon>Bacillota</taxon>
        <taxon>Bacilli</taxon>
        <taxon>Bacillales</taxon>
        <taxon>Paenibacillaceae</taxon>
        <taxon>Paenibacillus</taxon>
    </lineage>
</organism>
<feature type="signal peptide" evidence="2">
    <location>
        <begin position="1"/>
        <end position="20"/>
    </location>
</feature>
<feature type="compositionally biased region" description="Low complexity" evidence="1">
    <location>
        <begin position="27"/>
        <end position="41"/>
    </location>
</feature>
<sequence length="179" mass="19627">MKLKWLMPIVLLAVVASACGNPGPGNSGPTTGTGQTEEQPPADVKEKQTIQVFYTDDQLLELTPRDAEIEFSNEQEKIEAALRALQQNSADNEISLWEHAIFNSVTIKDGDVTVDLSLPEEARLGAPGELLALEAIQNTVFQFDEVKTLDLLLDGQAVESLMGHEELEHPFKKSNGEEK</sequence>
<dbReference type="PROSITE" id="PS51257">
    <property type="entry name" value="PROKAR_LIPOPROTEIN"/>
    <property type="match status" value="1"/>
</dbReference>
<evidence type="ECO:0000259" key="3">
    <source>
        <dbReference type="Pfam" id="PF10646"/>
    </source>
</evidence>